<keyword evidence="4" id="KW-1185">Reference proteome</keyword>
<evidence type="ECO:0000256" key="1">
    <source>
        <dbReference type="ARBA" id="ARBA00023002"/>
    </source>
</evidence>
<dbReference type="EMBL" id="JACHHZ010000001">
    <property type="protein sequence ID" value="MBB6091298.1"/>
    <property type="molecule type" value="Genomic_DNA"/>
</dbReference>
<dbReference type="Gene3D" id="3.50.50.60">
    <property type="entry name" value="FAD/NAD(P)-binding domain"/>
    <property type="match status" value="2"/>
</dbReference>
<dbReference type="GO" id="GO:0005737">
    <property type="term" value="C:cytoplasm"/>
    <property type="evidence" value="ECO:0007669"/>
    <property type="project" value="TreeGrafter"/>
</dbReference>
<dbReference type="EC" id="1.4.99.-" evidence="3"/>
<keyword evidence="1 3" id="KW-0560">Oxidoreductase</keyword>
<organism evidence="3 4">
    <name type="scientific">Povalibacter uvarum</name>
    <dbReference type="NCBI Taxonomy" id="732238"/>
    <lineage>
        <taxon>Bacteria</taxon>
        <taxon>Pseudomonadati</taxon>
        <taxon>Pseudomonadota</taxon>
        <taxon>Gammaproteobacteria</taxon>
        <taxon>Steroidobacterales</taxon>
        <taxon>Steroidobacteraceae</taxon>
        <taxon>Povalibacter</taxon>
    </lineage>
</organism>
<comment type="caution">
    <text evidence="3">The sequence shown here is derived from an EMBL/GenBank/DDBJ whole genome shotgun (WGS) entry which is preliminary data.</text>
</comment>
<proteinExistence type="predicted"/>
<reference evidence="3 4" key="1">
    <citation type="submission" date="2020-08" db="EMBL/GenBank/DDBJ databases">
        <title>Genomic Encyclopedia of Type Strains, Phase IV (KMG-IV): sequencing the most valuable type-strain genomes for metagenomic binning, comparative biology and taxonomic classification.</title>
        <authorList>
            <person name="Goeker M."/>
        </authorList>
    </citation>
    <scope>NUCLEOTIDE SEQUENCE [LARGE SCALE GENOMIC DNA]</scope>
    <source>
        <strain evidence="3 4">DSM 26723</strain>
    </source>
</reference>
<evidence type="ECO:0000259" key="2">
    <source>
        <dbReference type="Pfam" id="PF01266"/>
    </source>
</evidence>
<dbReference type="InterPro" id="IPR036188">
    <property type="entry name" value="FAD/NAD-bd_sf"/>
</dbReference>
<protein>
    <submittedName>
        <fullName evidence="3">D-amino-acid dehydrogenase</fullName>
        <ecNumber evidence="3">1.4.99.-</ecNumber>
    </submittedName>
</protein>
<dbReference type="PANTHER" id="PTHR13847">
    <property type="entry name" value="SARCOSINE DEHYDROGENASE-RELATED"/>
    <property type="match status" value="1"/>
</dbReference>
<gene>
    <name evidence="3" type="ORF">HNQ60_000144</name>
</gene>
<dbReference type="Proteomes" id="UP000588068">
    <property type="component" value="Unassembled WGS sequence"/>
</dbReference>
<dbReference type="RefSeq" id="WP_184329104.1">
    <property type="nucleotide sequence ID" value="NZ_JACHHZ010000001.1"/>
</dbReference>
<dbReference type="Pfam" id="PF01266">
    <property type="entry name" value="DAO"/>
    <property type="match status" value="1"/>
</dbReference>
<sequence length="418" mass="45438">MSSSPNQVLVIGAGVVGIACAHYLHRAGLKVALIDQAEPGQACSFGNCGLICPSHILPLTMPGAVGKGLRSLFDQQATFRIKPQARLALYRWLYQFARRCTAEQARQSTLNLQRILDASMAEYRGLLSYPRIAATWREGGTLCVFRSEHALQEYEASEVVLQRELGVGAELLDAAAINKLTPGISPHVRGGVLFRGDAFVQPDQLTSSWLAQLKADGVTVLENTALQGISVAGPRIKSVATSKGDLTADQYVFALGSWSPQLKQWLGVNIPIEPGKGYSVLVDRPVNTPSLPVLFPERNIVATPFAQSVRLGSIMEFAGYDGSIPEWRVNQLIGAAADYIEMPVDRSPRQRWTGWRPMTWDSLPIIGRPRQLGNALIAAGHNMLGMTLAPATGRLIADLAMERAPFIDSHAYSPDRFG</sequence>
<dbReference type="PANTHER" id="PTHR13847:SF289">
    <property type="entry name" value="GLYCINE OXIDASE"/>
    <property type="match status" value="1"/>
</dbReference>
<dbReference type="InterPro" id="IPR006076">
    <property type="entry name" value="FAD-dep_OxRdtase"/>
</dbReference>
<evidence type="ECO:0000313" key="4">
    <source>
        <dbReference type="Proteomes" id="UP000588068"/>
    </source>
</evidence>
<feature type="domain" description="FAD dependent oxidoreductase" evidence="2">
    <location>
        <begin position="8"/>
        <end position="399"/>
    </location>
</feature>
<dbReference type="AlphaFoldDB" id="A0A841HG70"/>
<dbReference type="GO" id="GO:0016491">
    <property type="term" value="F:oxidoreductase activity"/>
    <property type="evidence" value="ECO:0007669"/>
    <property type="project" value="UniProtKB-KW"/>
</dbReference>
<name>A0A841HG70_9GAMM</name>
<accession>A0A841HG70</accession>
<dbReference type="Gene3D" id="3.30.9.10">
    <property type="entry name" value="D-Amino Acid Oxidase, subunit A, domain 2"/>
    <property type="match status" value="1"/>
</dbReference>
<dbReference type="SUPFAM" id="SSF51905">
    <property type="entry name" value="FAD/NAD(P)-binding domain"/>
    <property type="match status" value="1"/>
</dbReference>
<evidence type="ECO:0000313" key="3">
    <source>
        <dbReference type="EMBL" id="MBB6091298.1"/>
    </source>
</evidence>
<dbReference type="SUPFAM" id="SSF54373">
    <property type="entry name" value="FAD-linked reductases, C-terminal domain"/>
    <property type="match status" value="1"/>
</dbReference>